<keyword evidence="1" id="KW-1133">Transmembrane helix</keyword>
<dbReference type="EMBL" id="SOJN01000112">
    <property type="protein sequence ID" value="TET44708.1"/>
    <property type="molecule type" value="Genomic_DNA"/>
</dbReference>
<sequence length="215" mass="23930">MVIRCPKCRKLLEVSKQKLGEKETCEHCNSVFVLDESVIYKQPADETVSIASDVKPVHDARTGEMRPVSARRVLLGVVVGIIVICVIGFVAAVFLSSDRIGASSKKAHPLVSRTFTLDAGAYWRVEFSSPDEARLVGSVSVPEWDVNVWLLEGKNNFEAFKNGERFHYRTDASGERVSNLDIDCTLGPTTYYFVVDNTHALLMAKKPTVNLTLFY</sequence>
<organism evidence="2 3">
    <name type="scientific">candidate division TA06 bacterium</name>
    <dbReference type="NCBI Taxonomy" id="2250710"/>
    <lineage>
        <taxon>Bacteria</taxon>
        <taxon>Bacteria division TA06</taxon>
    </lineage>
</organism>
<protein>
    <submittedName>
        <fullName evidence="2">Uncharacterized protein</fullName>
    </submittedName>
</protein>
<dbReference type="AlphaFoldDB" id="A0A523UQ93"/>
<name>A0A523UQ93_UNCT6</name>
<dbReference type="Proteomes" id="UP000315525">
    <property type="component" value="Unassembled WGS sequence"/>
</dbReference>
<evidence type="ECO:0000313" key="2">
    <source>
        <dbReference type="EMBL" id="TET44708.1"/>
    </source>
</evidence>
<comment type="caution">
    <text evidence="2">The sequence shown here is derived from an EMBL/GenBank/DDBJ whole genome shotgun (WGS) entry which is preliminary data.</text>
</comment>
<proteinExistence type="predicted"/>
<feature type="transmembrane region" description="Helical" evidence="1">
    <location>
        <begin position="73"/>
        <end position="95"/>
    </location>
</feature>
<accession>A0A523UQ93</accession>
<keyword evidence="1" id="KW-0472">Membrane</keyword>
<evidence type="ECO:0000256" key="1">
    <source>
        <dbReference type="SAM" id="Phobius"/>
    </source>
</evidence>
<reference evidence="2 3" key="1">
    <citation type="submission" date="2019-03" db="EMBL/GenBank/DDBJ databases">
        <title>Metabolic potential of uncultured bacteria and archaea associated with petroleum seepage in deep-sea sediments.</title>
        <authorList>
            <person name="Dong X."/>
            <person name="Hubert C."/>
        </authorList>
    </citation>
    <scope>NUCLEOTIDE SEQUENCE [LARGE SCALE GENOMIC DNA]</scope>
    <source>
        <strain evidence="2">E44_bin18</strain>
    </source>
</reference>
<evidence type="ECO:0000313" key="3">
    <source>
        <dbReference type="Proteomes" id="UP000315525"/>
    </source>
</evidence>
<keyword evidence="1" id="KW-0812">Transmembrane</keyword>
<gene>
    <name evidence="2" type="ORF">E3J62_09575</name>
</gene>